<evidence type="ECO:0000313" key="5">
    <source>
        <dbReference type="EMBL" id="RJG01685.1"/>
    </source>
</evidence>
<feature type="domain" description="PAS" evidence="1">
    <location>
        <begin position="187"/>
        <end position="228"/>
    </location>
</feature>
<dbReference type="InterPro" id="IPR001633">
    <property type="entry name" value="EAL_dom"/>
</dbReference>
<dbReference type="Gene3D" id="3.30.70.270">
    <property type="match status" value="1"/>
</dbReference>
<dbReference type="InterPro" id="IPR043128">
    <property type="entry name" value="Rev_trsase/Diguanyl_cyclase"/>
</dbReference>
<dbReference type="InterPro" id="IPR029787">
    <property type="entry name" value="Nucleotide_cyclase"/>
</dbReference>
<organism evidence="5 6">
    <name type="scientific">Noviherbaspirillum sedimenti</name>
    <dbReference type="NCBI Taxonomy" id="2320865"/>
    <lineage>
        <taxon>Bacteria</taxon>
        <taxon>Pseudomonadati</taxon>
        <taxon>Pseudomonadota</taxon>
        <taxon>Betaproteobacteria</taxon>
        <taxon>Burkholderiales</taxon>
        <taxon>Oxalobacteraceae</taxon>
        <taxon>Noviherbaspirillum</taxon>
    </lineage>
</organism>
<dbReference type="Pfam" id="PF00990">
    <property type="entry name" value="GGDEF"/>
    <property type="match status" value="1"/>
</dbReference>
<dbReference type="InterPro" id="IPR013656">
    <property type="entry name" value="PAS_4"/>
</dbReference>
<dbReference type="PANTHER" id="PTHR44757:SF2">
    <property type="entry name" value="BIOFILM ARCHITECTURE MAINTENANCE PROTEIN MBAA"/>
    <property type="match status" value="1"/>
</dbReference>
<dbReference type="Proteomes" id="UP000266327">
    <property type="component" value="Unassembled WGS sequence"/>
</dbReference>
<reference evidence="6" key="1">
    <citation type="submission" date="2018-09" db="EMBL/GenBank/DDBJ databases">
        <authorList>
            <person name="Zhu H."/>
        </authorList>
    </citation>
    <scope>NUCLEOTIDE SEQUENCE [LARGE SCALE GENOMIC DNA]</scope>
    <source>
        <strain evidence="6">K1S02-23</strain>
    </source>
</reference>
<dbReference type="CDD" id="cd01948">
    <property type="entry name" value="EAL"/>
    <property type="match status" value="1"/>
</dbReference>
<dbReference type="PROSITE" id="PS50112">
    <property type="entry name" value="PAS"/>
    <property type="match status" value="4"/>
</dbReference>
<dbReference type="SUPFAM" id="SSF55785">
    <property type="entry name" value="PYP-like sensor domain (PAS domain)"/>
    <property type="match status" value="4"/>
</dbReference>
<dbReference type="Pfam" id="PF00563">
    <property type="entry name" value="EAL"/>
    <property type="match status" value="1"/>
</dbReference>
<feature type="domain" description="PAS" evidence="1">
    <location>
        <begin position="65"/>
        <end position="129"/>
    </location>
</feature>
<dbReference type="Gene3D" id="3.30.450.20">
    <property type="entry name" value="PAS domain"/>
    <property type="match status" value="4"/>
</dbReference>
<feature type="domain" description="EAL" evidence="3">
    <location>
        <begin position="748"/>
        <end position="1001"/>
    </location>
</feature>
<evidence type="ECO:0000313" key="6">
    <source>
        <dbReference type="Proteomes" id="UP000266327"/>
    </source>
</evidence>
<keyword evidence="6" id="KW-1185">Reference proteome</keyword>
<accession>A0A3A3G205</accession>
<dbReference type="SMART" id="SM00267">
    <property type="entry name" value="GGDEF"/>
    <property type="match status" value="1"/>
</dbReference>
<dbReference type="PROSITE" id="PS50113">
    <property type="entry name" value="PAC"/>
    <property type="match status" value="2"/>
</dbReference>
<dbReference type="Gene3D" id="3.20.20.450">
    <property type="entry name" value="EAL domain"/>
    <property type="match status" value="1"/>
</dbReference>
<dbReference type="PANTHER" id="PTHR44757">
    <property type="entry name" value="DIGUANYLATE CYCLASE DGCP"/>
    <property type="match status" value="1"/>
</dbReference>
<feature type="domain" description="PAC" evidence="2">
    <location>
        <begin position="521"/>
        <end position="574"/>
    </location>
</feature>
<feature type="domain" description="PAS" evidence="1">
    <location>
        <begin position="330"/>
        <end position="377"/>
    </location>
</feature>
<dbReference type="SMART" id="SM00091">
    <property type="entry name" value="PAS"/>
    <property type="match status" value="4"/>
</dbReference>
<dbReference type="SUPFAM" id="SSF141868">
    <property type="entry name" value="EAL domain-like"/>
    <property type="match status" value="1"/>
</dbReference>
<dbReference type="InterPro" id="IPR000700">
    <property type="entry name" value="PAS-assoc_C"/>
</dbReference>
<dbReference type="EMBL" id="QYUQ01000002">
    <property type="protein sequence ID" value="RJG01685.1"/>
    <property type="molecule type" value="Genomic_DNA"/>
</dbReference>
<dbReference type="Pfam" id="PF00989">
    <property type="entry name" value="PAS"/>
    <property type="match status" value="1"/>
</dbReference>
<name>A0A3A3G205_9BURK</name>
<dbReference type="CDD" id="cd00130">
    <property type="entry name" value="PAS"/>
    <property type="match status" value="3"/>
</dbReference>
<proteinExistence type="predicted"/>
<feature type="domain" description="PAS" evidence="1">
    <location>
        <begin position="447"/>
        <end position="520"/>
    </location>
</feature>
<dbReference type="AlphaFoldDB" id="A0A3A3G205"/>
<dbReference type="InterPro" id="IPR000160">
    <property type="entry name" value="GGDEF_dom"/>
</dbReference>
<dbReference type="GO" id="GO:0003824">
    <property type="term" value="F:catalytic activity"/>
    <property type="evidence" value="ECO:0007669"/>
    <property type="project" value="UniProtKB-ARBA"/>
</dbReference>
<evidence type="ECO:0000259" key="3">
    <source>
        <dbReference type="PROSITE" id="PS50883"/>
    </source>
</evidence>
<protein>
    <submittedName>
        <fullName evidence="5">PAS domain S-box protein</fullName>
    </submittedName>
</protein>
<dbReference type="SUPFAM" id="SSF55073">
    <property type="entry name" value="Nucleotide cyclase"/>
    <property type="match status" value="1"/>
</dbReference>
<dbReference type="InterPro" id="IPR035919">
    <property type="entry name" value="EAL_sf"/>
</dbReference>
<evidence type="ECO:0000259" key="2">
    <source>
        <dbReference type="PROSITE" id="PS50113"/>
    </source>
</evidence>
<dbReference type="FunFam" id="3.30.70.270:FF:000001">
    <property type="entry name" value="Diguanylate cyclase domain protein"/>
    <property type="match status" value="1"/>
</dbReference>
<comment type="caution">
    <text evidence="5">The sequence shown here is derived from an EMBL/GenBank/DDBJ whole genome shotgun (WGS) entry which is preliminary data.</text>
</comment>
<dbReference type="SMART" id="SM00086">
    <property type="entry name" value="PAC"/>
    <property type="match status" value="3"/>
</dbReference>
<dbReference type="InterPro" id="IPR013767">
    <property type="entry name" value="PAS_fold"/>
</dbReference>
<dbReference type="NCBIfam" id="TIGR00229">
    <property type="entry name" value="sensory_box"/>
    <property type="match status" value="3"/>
</dbReference>
<evidence type="ECO:0000259" key="1">
    <source>
        <dbReference type="PROSITE" id="PS50112"/>
    </source>
</evidence>
<evidence type="ECO:0000259" key="4">
    <source>
        <dbReference type="PROSITE" id="PS50887"/>
    </source>
</evidence>
<dbReference type="GO" id="GO:0006355">
    <property type="term" value="P:regulation of DNA-templated transcription"/>
    <property type="evidence" value="ECO:0007669"/>
    <property type="project" value="InterPro"/>
</dbReference>
<feature type="domain" description="GGDEF" evidence="4">
    <location>
        <begin position="606"/>
        <end position="739"/>
    </location>
</feature>
<dbReference type="InterPro" id="IPR000014">
    <property type="entry name" value="PAS"/>
</dbReference>
<dbReference type="SMART" id="SM00052">
    <property type="entry name" value="EAL"/>
    <property type="match status" value="1"/>
</dbReference>
<dbReference type="PROSITE" id="PS50887">
    <property type="entry name" value="GGDEF"/>
    <property type="match status" value="1"/>
</dbReference>
<sequence length="1021" mass="115324">MACIGKARMTIRAFFCLLDWHAASKETIAAPSCQIITFFHFSWLSSVFMPIFPDAAQNDLLCQLVLDNALDAFIAIDDRGNIIEWSRQAEKIFGWNREEMLDKPLSNMLIPPRYQDAYMTAIQRFLALSEQQISEYRPEIIACRRDGNEIPVELSMTSVRHANRTILSCSLRDISLRKKLEQEVQHQASFTKSILECMPDAVAVADVTGHLILINPAAQHLLNLQPMEQHPEQTYHNYQLLQADGKTAYPESQLPTVRALRGEHVQGALALIRHEHLDGDAWVSINARPLMDENGRLAGGILVFHDITKLRQRESELAHQAHVLHERVSLLELSHDAIITCDMNDSITFWNHRAERLYGISRKEASGRNCHELLQTQFPIPVSEIKTIVHEQRHWQGEVRQRAKDGREIIVISQWALELRDGVPWRYLQTHTDITQQVHTERALRESRENCRLLVETTTDFAIIVTDPEGIITNWNPGAEKILGMRSQEAIGRSLTELFTPEDRSMGQPEKELETALKLGRAEDVRWHLRKDGSRLWTNGVVTPLRNEDGSLRGFVKIMRDQTAARLAEEQTQFLALHDMLTGLPNRVHFSNQLHNAIAHSGRTKIPLAILLLDLDRFKYVNDTFGHHVGDLLLKEVAARILSSIRETDTVARLGGDEFVVIQSNASQPAAAVTLAKKLIHELGQPYQLEGNEIISGTSIGISSFPLDAGNPVELFKHADLALYQAKNAGRGSYQHYTPALSQEKDWKKNREQALREALEQQKFSLYYQPQVNLSSWRISSVEALLRWQASELEMVLPNDFIDIAEESGLIVKIGEWALRQACMQLKAWHGKGMEDLRISLNFSARQFSNPEFVKNIRPILDETGIAPSCLELEIAESMLASHPQIKKRLTSLRSEGVRIAIDNYGTGTTALIDLKEFEVDGLKIDKAFVQHLPHRRKDCAIASAIISLAHDLGIDVSAGGVETAEQLAFLKARDCTSAQGFIFSPPIPAKKFEELMLSGHWSRINPLPLLEGAMVFKDLH</sequence>
<dbReference type="CDD" id="cd01949">
    <property type="entry name" value="GGDEF"/>
    <property type="match status" value="1"/>
</dbReference>
<dbReference type="NCBIfam" id="TIGR00254">
    <property type="entry name" value="GGDEF"/>
    <property type="match status" value="1"/>
</dbReference>
<dbReference type="Pfam" id="PF13426">
    <property type="entry name" value="PAS_9"/>
    <property type="match status" value="2"/>
</dbReference>
<gene>
    <name evidence="5" type="ORF">D3878_08885</name>
</gene>
<feature type="domain" description="PAC" evidence="2">
    <location>
        <begin position="265"/>
        <end position="319"/>
    </location>
</feature>
<dbReference type="Pfam" id="PF08448">
    <property type="entry name" value="PAS_4"/>
    <property type="match status" value="1"/>
</dbReference>
<dbReference type="InterPro" id="IPR052155">
    <property type="entry name" value="Biofilm_reg_signaling"/>
</dbReference>
<dbReference type="InterPro" id="IPR035965">
    <property type="entry name" value="PAS-like_dom_sf"/>
</dbReference>
<dbReference type="InterPro" id="IPR001610">
    <property type="entry name" value="PAC"/>
</dbReference>
<dbReference type="PROSITE" id="PS50883">
    <property type="entry name" value="EAL"/>
    <property type="match status" value="1"/>
</dbReference>